<dbReference type="HOGENOM" id="CLU_1019305_0_0_1"/>
<keyword evidence="2" id="KW-1185">Reference proteome</keyword>
<gene>
    <name evidence="1" type="ORF">M378DRAFT_181619</name>
</gene>
<organism evidence="1 2">
    <name type="scientific">Amanita muscaria (strain Koide BX008)</name>
    <dbReference type="NCBI Taxonomy" id="946122"/>
    <lineage>
        <taxon>Eukaryota</taxon>
        <taxon>Fungi</taxon>
        <taxon>Dikarya</taxon>
        <taxon>Basidiomycota</taxon>
        <taxon>Agaricomycotina</taxon>
        <taxon>Agaricomycetes</taxon>
        <taxon>Agaricomycetidae</taxon>
        <taxon>Agaricales</taxon>
        <taxon>Pluteineae</taxon>
        <taxon>Amanitaceae</taxon>
        <taxon>Amanita</taxon>
    </lineage>
</organism>
<reference evidence="1 2" key="1">
    <citation type="submission" date="2014-04" db="EMBL/GenBank/DDBJ databases">
        <title>Evolutionary Origins and Diversification of the Mycorrhizal Mutualists.</title>
        <authorList>
            <consortium name="DOE Joint Genome Institute"/>
            <consortium name="Mycorrhizal Genomics Consortium"/>
            <person name="Kohler A."/>
            <person name="Kuo A."/>
            <person name="Nagy L.G."/>
            <person name="Floudas D."/>
            <person name="Copeland A."/>
            <person name="Barry K.W."/>
            <person name="Cichocki N."/>
            <person name="Veneault-Fourrey C."/>
            <person name="LaButti K."/>
            <person name="Lindquist E.A."/>
            <person name="Lipzen A."/>
            <person name="Lundell T."/>
            <person name="Morin E."/>
            <person name="Murat C."/>
            <person name="Riley R."/>
            <person name="Ohm R."/>
            <person name="Sun H."/>
            <person name="Tunlid A."/>
            <person name="Henrissat B."/>
            <person name="Grigoriev I.V."/>
            <person name="Hibbett D.S."/>
            <person name="Martin F."/>
        </authorList>
    </citation>
    <scope>NUCLEOTIDE SEQUENCE [LARGE SCALE GENOMIC DNA]</scope>
    <source>
        <strain evidence="1 2">Koide BX008</strain>
    </source>
</reference>
<dbReference type="InParanoid" id="A0A0C2WMN6"/>
<dbReference type="EMBL" id="KN818368">
    <property type="protein sequence ID" value="KIL57468.1"/>
    <property type="molecule type" value="Genomic_DNA"/>
</dbReference>
<dbReference type="AlphaFoldDB" id="A0A0C2WMN6"/>
<evidence type="ECO:0000313" key="1">
    <source>
        <dbReference type="EMBL" id="KIL57468.1"/>
    </source>
</evidence>
<protein>
    <submittedName>
        <fullName evidence="1">Uncharacterized protein</fullName>
    </submittedName>
</protein>
<name>A0A0C2WMN6_AMAMK</name>
<evidence type="ECO:0000313" key="2">
    <source>
        <dbReference type="Proteomes" id="UP000054549"/>
    </source>
</evidence>
<proteinExistence type="predicted"/>
<sequence length="273" mass="30541">MGKSRGQKCKAHEAAIATPIQGVDLPPGWMQQLLVLGPDLAYVLAALANARNISASQIKKARIGLPSLSAAKWTEVAPQFGLSNDLATVKFDSYPITPVLLPLSFHETIAEAAWRIQDVYQERVSHEREEVRVRPFDTYLIPIVGLFQGRVIDKPEHPMTSTAYSSGGEVEHELFMSGGIIFFVIEKKLGYEGHDNIAQLFLELLAATEMNKKVDFEGLRVHGLLTDLQAFHFYSYDPTRRKFAFDEMLQANGVREAFIADMIRGTWFSHSGF</sequence>
<accession>A0A0C2WMN6</accession>
<dbReference type="Proteomes" id="UP000054549">
    <property type="component" value="Unassembled WGS sequence"/>
</dbReference>
<dbReference type="OrthoDB" id="3248548at2759"/>